<dbReference type="GO" id="GO:0030170">
    <property type="term" value="F:pyridoxal phosphate binding"/>
    <property type="evidence" value="ECO:0007669"/>
    <property type="project" value="InterPro"/>
</dbReference>
<dbReference type="PANTHER" id="PTHR10146">
    <property type="entry name" value="PROLINE SYNTHETASE CO-TRANSCRIBED BACTERIAL HOMOLOG PROTEIN"/>
    <property type="match status" value="1"/>
</dbReference>
<dbReference type="InterPro" id="IPR011078">
    <property type="entry name" value="PyrdxlP_homeostasis"/>
</dbReference>
<dbReference type="HAMAP" id="MF_02087">
    <property type="entry name" value="PLP_homeostasis"/>
    <property type="match status" value="1"/>
</dbReference>
<organism evidence="3">
    <name type="scientific">hydrothermal vent metagenome</name>
    <dbReference type="NCBI Taxonomy" id="652676"/>
    <lineage>
        <taxon>unclassified sequences</taxon>
        <taxon>metagenomes</taxon>
        <taxon>ecological metagenomes</taxon>
    </lineage>
</organism>
<dbReference type="Pfam" id="PF01168">
    <property type="entry name" value="Ala_racemase_N"/>
    <property type="match status" value="1"/>
</dbReference>
<dbReference type="SUPFAM" id="SSF51419">
    <property type="entry name" value="PLP-binding barrel"/>
    <property type="match status" value="1"/>
</dbReference>
<name>A0A3B1CIQ0_9ZZZZ</name>
<accession>A0A3B1CIQ0</accession>
<dbReference type="Gene3D" id="3.20.20.10">
    <property type="entry name" value="Alanine racemase"/>
    <property type="match status" value="1"/>
</dbReference>
<dbReference type="FunFam" id="3.20.20.10:FF:000018">
    <property type="entry name" value="Pyridoxal phosphate homeostasis protein"/>
    <property type="match status" value="1"/>
</dbReference>
<reference evidence="3" key="1">
    <citation type="submission" date="2018-06" db="EMBL/GenBank/DDBJ databases">
        <authorList>
            <person name="Zhirakovskaya E."/>
        </authorList>
    </citation>
    <scope>NUCLEOTIDE SEQUENCE</scope>
</reference>
<evidence type="ECO:0000256" key="1">
    <source>
        <dbReference type="ARBA" id="ARBA00022898"/>
    </source>
</evidence>
<dbReference type="AlphaFoldDB" id="A0A3B1CIQ0"/>
<evidence type="ECO:0000313" key="3">
    <source>
        <dbReference type="EMBL" id="VAX18645.1"/>
    </source>
</evidence>
<sequence length="233" mass="26516">MITENVHIVKERIAEICDDSGRKPDEITLIAVSKTKPVSAINEAVSAGITDLGENKAQELRDKSKLISGDFNWHFLGHLQTNKVKYVVEPSEYIHSVDSVKLAEEISRKAGSIDKVQKILIEVNTSGEETKYGIHDFESLKNLIEECKLYSNIEVKGLMTMAPFTSDENMIRKCFSDLREMKERLNNRWQNITELSMGMTNDYKIAIEEGSTMLRIGTAIFGQRDISKNWREK</sequence>
<keyword evidence="1" id="KW-0663">Pyridoxal phosphate</keyword>
<dbReference type="InterPro" id="IPR029066">
    <property type="entry name" value="PLP-binding_barrel"/>
</dbReference>
<evidence type="ECO:0000259" key="2">
    <source>
        <dbReference type="Pfam" id="PF01168"/>
    </source>
</evidence>
<proteinExistence type="inferred from homology"/>
<feature type="domain" description="Alanine racemase N-terminal" evidence="2">
    <location>
        <begin position="29"/>
        <end position="224"/>
    </location>
</feature>
<dbReference type="CDD" id="cd00635">
    <property type="entry name" value="PLPDE_III_YBL036c_like"/>
    <property type="match status" value="1"/>
</dbReference>
<protein>
    <submittedName>
        <fullName evidence="3">UPF0001 protein YggS</fullName>
    </submittedName>
</protein>
<dbReference type="PIRSF" id="PIRSF004848">
    <property type="entry name" value="YBL036c_PLPDEIII"/>
    <property type="match status" value="1"/>
</dbReference>
<dbReference type="PANTHER" id="PTHR10146:SF14">
    <property type="entry name" value="PYRIDOXAL PHOSPHATE HOMEOSTASIS PROTEIN"/>
    <property type="match status" value="1"/>
</dbReference>
<dbReference type="NCBIfam" id="TIGR00044">
    <property type="entry name" value="YggS family pyridoxal phosphate-dependent enzyme"/>
    <property type="match status" value="1"/>
</dbReference>
<dbReference type="InterPro" id="IPR001608">
    <property type="entry name" value="Ala_racemase_N"/>
</dbReference>
<gene>
    <name evidence="3" type="ORF">MNBD_IGNAVI01-1362</name>
</gene>
<dbReference type="EMBL" id="UOGD01000109">
    <property type="protein sequence ID" value="VAX18645.1"/>
    <property type="molecule type" value="Genomic_DNA"/>
</dbReference>